<reference evidence="1 2" key="1">
    <citation type="journal article" date="2022" name="New Phytol.">
        <title>Ecological generalism drives hyperdiversity of secondary metabolite gene clusters in xylarialean endophytes.</title>
        <authorList>
            <person name="Franco M.E.E."/>
            <person name="Wisecaver J.H."/>
            <person name="Arnold A.E."/>
            <person name="Ju Y.M."/>
            <person name="Slot J.C."/>
            <person name="Ahrendt S."/>
            <person name="Moore L.P."/>
            <person name="Eastman K.E."/>
            <person name="Scott K."/>
            <person name="Konkel Z."/>
            <person name="Mondo S.J."/>
            <person name="Kuo A."/>
            <person name="Hayes R.D."/>
            <person name="Haridas S."/>
            <person name="Andreopoulos B."/>
            <person name="Riley R."/>
            <person name="LaButti K."/>
            <person name="Pangilinan J."/>
            <person name="Lipzen A."/>
            <person name="Amirebrahimi M."/>
            <person name="Yan J."/>
            <person name="Adam C."/>
            <person name="Keymanesh K."/>
            <person name="Ng V."/>
            <person name="Louie K."/>
            <person name="Northen T."/>
            <person name="Drula E."/>
            <person name="Henrissat B."/>
            <person name="Hsieh H.M."/>
            <person name="Youens-Clark K."/>
            <person name="Lutzoni F."/>
            <person name="Miadlikowska J."/>
            <person name="Eastwood D.C."/>
            <person name="Hamelin R.C."/>
            <person name="Grigoriev I.V."/>
            <person name="U'Ren J.M."/>
        </authorList>
    </citation>
    <scope>NUCLEOTIDE SEQUENCE [LARGE SCALE GENOMIC DNA]</scope>
    <source>
        <strain evidence="1 2">CBS 119005</strain>
    </source>
</reference>
<gene>
    <name evidence="1" type="ORF">F4820DRAFT_246814</name>
</gene>
<name>A0ACB9Z5S3_9PEZI</name>
<evidence type="ECO:0000313" key="1">
    <source>
        <dbReference type="EMBL" id="KAI4866578.1"/>
    </source>
</evidence>
<sequence>MVSNLKYYFLYHMGLINKLFYMIFRLIEIIHSYLFNLTIICSIFNTIILLPYYFRNISFIASKTL</sequence>
<dbReference type="Proteomes" id="UP001497700">
    <property type="component" value="Unassembled WGS sequence"/>
</dbReference>
<evidence type="ECO:0000313" key="2">
    <source>
        <dbReference type="Proteomes" id="UP001497700"/>
    </source>
</evidence>
<dbReference type="EMBL" id="MU393457">
    <property type="protein sequence ID" value="KAI4866578.1"/>
    <property type="molecule type" value="Genomic_DNA"/>
</dbReference>
<comment type="caution">
    <text evidence="1">The sequence shown here is derived from an EMBL/GenBank/DDBJ whole genome shotgun (WGS) entry which is preliminary data.</text>
</comment>
<proteinExistence type="predicted"/>
<accession>A0ACB9Z5S3</accession>
<keyword evidence="2" id="KW-1185">Reference proteome</keyword>
<organism evidence="1 2">
    <name type="scientific">Hypoxylon rubiginosum</name>
    <dbReference type="NCBI Taxonomy" id="110542"/>
    <lineage>
        <taxon>Eukaryota</taxon>
        <taxon>Fungi</taxon>
        <taxon>Dikarya</taxon>
        <taxon>Ascomycota</taxon>
        <taxon>Pezizomycotina</taxon>
        <taxon>Sordariomycetes</taxon>
        <taxon>Xylariomycetidae</taxon>
        <taxon>Xylariales</taxon>
        <taxon>Hypoxylaceae</taxon>
        <taxon>Hypoxylon</taxon>
    </lineage>
</organism>
<protein>
    <submittedName>
        <fullName evidence="1">Uncharacterized protein</fullName>
    </submittedName>
</protein>